<evidence type="ECO:0000313" key="2">
    <source>
        <dbReference type="Proteomes" id="UP000037269"/>
    </source>
</evidence>
<dbReference type="STRING" id="47500.AF333_10050"/>
<organism evidence="1 2">
    <name type="scientific">Aneurinibacillus migulanus</name>
    <name type="common">Bacillus migulanus</name>
    <dbReference type="NCBI Taxonomy" id="47500"/>
    <lineage>
        <taxon>Bacteria</taxon>
        <taxon>Bacillati</taxon>
        <taxon>Bacillota</taxon>
        <taxon>Bacilli</taxon>
        <taxon>Bacillales</taxon>
        <taxon>Paenibacillaceae</taxon>
        <taxon>Aneurinibacillus group</taxon>
        <taxon>Aneurinibacillus</taxon>
    </lineage>
</organism>
<comment type="caution">
    <text evidence="1">The sequence shown here is derived from an EMBL/GenBank/DDBJ whole genome shotgun (WGS) entry which is preliminary data.</text>
</comment>
<dbReference type="AlphaFoldDB" id="A0A0D1V8C5"/>
<dbReference type="EMBL" id="LGUG01000004">
    <property type="protein sequence ID" value="KON95771.1"/>
    <property type="molecule type" value="Genomic_DNA"/>
</dbReference>
<accession>A0A0D1V8C5</accession>
<evidence type="ECO:0000313" key="1">
    <source>
        <dbReference type="EMBL" id="KON95771.1"/>
    </source>
</evidence>
<reference evidence="1 2" key="1">
    <citation type="submission" date="2015-07" db="EMBL/GenBank/DDBJ databases">
        <title>Fjat-14205 dsm 2895.</title>
        <authorList>
            <person name="Liu B."/>
            <person name="Wang J."/>
            <person name="Zhu Y."/>
            <person name="Liu G."/>
            <person name="Chen Q."/>
            <person name="Chen Z."/>
            <person name="Lan J."/>
            <person name="Che J."/>
            <person name="Ge C."/>
            <person name="Shi H."/>
            <person name="Pan Z."/>
            <person name="Liu X."/>
        </authorList>
    </citation>
    <scope>NUCLEOTIDE SEQUENCE [LARGE SCALE GENOMIC DNA]</scope>
    <source>
        <strain evidence="1 2">DSM 2895</strain>
    </source>
</reference>
<proteinExistence type="predicted"/>
<gene>
    <name evidence="1" type="ORF">AF333_10050</name>
</gene>
<dbReference type="Proteomes" id="UP000037269">
    <property type="component" value="Unassembled WGS sequence"/>
</dbReference>
<name>A0A0D1V8C5_ANEMI</name>
<sequence length="110" mass="12771">MPRAPQEKAAFGTCLASFSSYTFGRKQMSLSCFTATYTFLSHKIGEEQFLPFYTLFTILICFCGRRQEKKEKIRIWKKHIHPLLLFPMSNHLADVKIPSVIDITLAFEVY</sequence>
<protein>
    <submittedName>
        <fullName evidence="1">Uncharacterized protein</fullName>
    </submittedName>
</protein>
<keyword evidence="2" id="KW-1185">Reference proteome</keyword>